<evidence type="ECO:0000313" key="1">
    <source>
        <dbReference type="EMBL" id="KEQ18109.1"/>
    </source>
</evidence>
<keyword evidence="2" id="KW-1185">Reference proteome</keyword>
<name>A0A081NI36_9GAMM</name>
<dbReference type="Proteomes" id="UP000028073">
    <property type="component" value="Unassembled WGS sequence"/>
</dbReference>
<gene>
    <name evidence="1" type="ORF">GZ78_11105</name>
</gene>
<evidence type="ECO:0000313" key="2">
    <source>
        <dbReference type="Proteomes" id="UP000028073"/>
    </source>
</evidence>
<dbReference type="OrthoDB" id="5293337at2"/>
<protein>
    <recommendedName>
        <fullName evidence="3">Transcription elongation factor GreA/GreB C-terminal domain-containing protein</fullName>
    </recommendedName>
</protein>
<dbReference type="AlphaFoldDB" id="A0A081NI36"/>
<sequence length="157" mass="17428">MNKNQIQEALVTAMEQQWHSALNAANQAHKTASDSENKPEHQYDTLALEAAYLAHGQSERVLELEQNLLKARKLIMKEYSVDDPIGLCALAVLQDAKKHEEYFFISPVGGGMQLSIAGKTITVINPDAPVSRKLIGSYLGDEIELPTGHWQEIIALY</sequence>
<proteinExistence type="predicted"/>
<evidence type="ECO:0008006" key="3">
    <source>
        <dbReference type="Google" id="ProtNLM"/>
    </source>
</evidence>
<dbReference type="eggNOG" id="COG0782">
    <property type="taxonomic scope" value="Bacteria"/>
</dbReference>
<dbReference type="EMBL" id="JOKH01000002">
    <property type="protein sequence ID" value="KEQ18109.1"/>
    <property type="molecule type" value="Genomic_DNA"/>
</dbReference>
<comment type="caution">
    <text evidence="1">The sequence shown here is derived from an EMBL/GenBank/DDBJ whole genome shotgun (WGS) entry which is preliminary data.</text>
</comment>
<dbReference type="RefSeq" id="WP_034835191.1">
    <property type="nucleotide sequence ID" value="NZ_JOKH01000002.1"/>
</dbReference>
<dbReference type="STRING" id="1137799.GZ78_11105"/>
<accession>A0A081NI36</accession>
<organism evidence="1 2">
    <name type="scientific">Endozoicomonas numazuensis</name>
    <dbReference type="NCBI Taxonomy" id="1137799"/>
    <lineage>
        <taxon>Bacteria</taxon>
        <taxon>Pseudomonadati</taxon>
        <taxon>Pseudomonadota</taxon>
        <taxon>Gammaproteobacteria</taxon>
        <taxon>Oceanospirillales</taxon>
        <taxon>Endozoicomonadaceae</taxon>
        <taxon>Endozoicomonas</taxon>
    </lineage>
</organism>
<reference evidence="1 2" key="1">
    <citation type="submission" date="2014-06" db="EMBL/GenBank/DDBJ databases">
        <title>Whole Genome Sequences of Three Symbiotic Endozoicomonas Bacteria.</title>
        <authorList>
            <person name="Neave M.J."/>
            <person name="Apprill A."/>
            <person name="Voolstra C.R."/>
        </authorList>
    </citation>
    <scope>NUCLEOTIDE SEQUENCE [LARGE SCALE GENOMIC DNA]</scope>
    <source>
        <strain evidence="1 2">DSM 25634</strain>
    </source>
</reference>